<sequence>MKARQCWRDEQAKFRECADGKIALQARHAPSRHRSRREKVMAAFAARRQSHLAMMRHAISIRAGGSSEW</sequence>
<reference evidence="1 2" key="2">
    <citation type="journal article" date="2001" name="Science">
        <title>Genome sequence of the plant pathogen and biotechnology agent Agrobacterium tumefaciens C58.</title>
        <authorList>
            <person name="Goodner B."/>
            <person name="Hinkle G."/>
            <person name="Gattung S."/>
            <person name="Miller N."/>
            <person name="Blanchard M."/>
            <person name="Qurollo B."/>
            <person name="Goldman B.S."/>
            <person name="Cao Y."/>
            <person name="Askenazi M."/>
            <person name="Halling C."/>
            <person name="Mullin L."/>
            <person name="Houmiel K."/>
            <person name="Gordon J."/>
            <person name="Vaudin M."/>
            <person name="Iartchouk O."/>
            <person name="Epp A."/>
            <person name="Liu F."/>
            <person name="Wollam C."/>
            <person name="Allinger M."/>
            <person name="Doughty D."/>
            <person name="Scott C."/>
            <person name="Lappas C."/>
            <person name="Markelz B."/>
            <person name="Flanagan C."/>
            <person name="Crowell C."/>
            <person name="Gurson J."/>
            <person name="Lomo C."/>
            <person name="Sear C."/>
            <person name="Strub G."/>
            <person name="Cielo C."/>
            <person name="Slater S."/>
        </authorList>
    </citation>
    <scope>NUCLEOTIDE SEQUENCE [LARGE SCALE GENOMIC DNA]</scope>
    <source>
        <strain evidence="2">C58 / ATCC 33970</strain>
    </source>
</reference>
<dbReference type="EMBL" id="AE007870">
    <property type="protein sequence ID" value="AAL44349.1"/>
    <property type="molecule type" value="Genomic_DNA"/>
</dbReference>
<dbReference type="PIR" id="AG2991">
    <property type="entry name" value="AG2991"/>
</dbReference>
<dbReference type="EnsemblBacteria" id="AAL44349">
    <property type="protein sequence ID" value="AAL44349"/>
    <property type="gene ID" value="Atu3537"/>
</dbReference>
<dbReference type="AlphaFoldDB" id="Q8UA38"/>
<evidence type="ECO:0000313" key="2">
    <source>
        <dbReference type="Proteomes" id="UP000000813"/>
    </source>
</evidence>
<organism evidence="1 2">
    <name type="scientific">Agrobacterium fabrum (strain C58 / ATCC 33970)</name>
    <name type="common">Agrobacterium tumefaciens (strain C58)</name>
    <dbReference type="NCBI Taxonomy" id="176299"/>
    <lineage>
        <taxon>Bacteria</taxon>
        <taxon>Pseudomonadati</taxon>
        <taxon>Pseudomonadota</taxon>
        <taxon>Alphaproteobacteria</taxon>
        <taxon>Hyphomicrobiales</taxon>
        <taxon>Rhizobiaceae</taxon>
        <taxon>Rhizobium/Agrobacterium group</taxon>
        <taxon>Agrobacterium</taxon>
        <taxon>Agrobacterium tumefaciens complex</taxon>
    </lineage>
</organism>
<dbReference type="HOGENOM" id="CLU_2766686_0_0_5"/>
<accession>Q8UA38</accession>
<dbReference type="KEGG" id="atu:Atu3537"/>
<dbReference type="Proteomes" id="UP000000813">
    <property type="component" value="Chromosome linear"/>
</dbReference>
<gene>
    <name evidence="1" type="ordered locus">Atu3537</name>
</gene>
<name>Q8UA38_AGRFC</name>
<evidence type="ECO:0000313" key="1">
    <source>
        <dbReference type="EMBL" id="AAL44349.1"/>
    </source>
</evidence>
<dbReference type="BioCyc" id="AGRO:ATU3537-MONOMER"/>
<proteinExistence type="predicted"/>
<keyword evidence="2" id="KW-1185">Reference proteome</keyword>
<protein>
    <submittedName>
        <fullName evidence="1">Uncharacterized protein</fullName>
    </submittedName>
</protein>
<reference evidence="1 2" key="1">
    <citation type="journal article" date="2001" name="Science">
        <title>The genome of the natural genetic engineer Agrobacterium tumefaciens C58.</title>
        <authorList>
            <person name="Wood D.W."/>
            <person name="Setubal J.C."/>
            <person name="Kaul R."/>
            <person name="Monks D.E."/>
            <person name="Kitajima J.P."/>
            <person name="Okura V.K."/>
            <person name="Zhou Y."/>
            <person name="Chen L."/>
            <person name="Wood G.E."/>
            <person name="Almeida N.F.Jr."/>
            <person name="Woo L."/>
            <person name="Chen Y."/>
            <person name="Paulsen I.T."/>
            <person name="Eisen J.A."/>
            <person name="Karp P.D."/>
            <person name="Bovee D.Sr."/>
            <person name="Chapman P."/>
            <person name="Clendenning J."/>
            <person name="Deatherage G."/>
            <person name="Gillet W."/>
            <person name="Grant C."/>
            <person name="Kutyavin T."/>
            <person name="Levy R."/>
            <person name="Li M.J."/>
            <person name="McClelland E."/>
            <person name="Palmieri A."/>
            <person name="Raymond C."/>
            <person name="Rouse G."/>
            <person name="Saenphimmachak C."/>
            <person name="Wu Z."/>
            <person name="Romero P."/>
            <person name="Gordon D."/>
            <person name="Zhang S."/>
            <person name="Yoo H."/>
            <person name="Tao Y."/>
            <person name="Biddle P."/>
            <person name="Jung M."/>
            <person name="Krespan W."/>
            <person name="Perry M."/>
            <person name="Gordon-Kamm B."/>
            <person name="Liao L."/>
            <person name="Kim S."/>
            <person name="Hendrick C."/>
            <person name="Zhao Z.Y."/>
            <person name="Dolan M."/>
            <person name="Chumley F."/>
            <person name="Tingey S.V."/>
            <person name="Tomb J.F."/>
            <person name="Gordon M.P."/>
            <person name="Olson M.V."/>
            <person name="Nester E.W."/>
        </authorList>
    </citation>
    <scope>NUCLEOTIDE SEQUENCE [LARGE SCALE GENOMIC DNA]</scope>
    <source>
        <strain evidence="2">C58 / ATCC 33970</strain>
    </source>
</reference>